<dbReference type="EMBL" id="JBBKZU010000003">
    <property type="protein sequence ID" value="MEJ8810972.1"/>
    <property type="molecule type" value="Genomic_DNA"/>
</dbReference>
<dbReference type="Gene3D" id="3.40.190.290">
    <property type="match status" value="1"/>
</dbReference>
<evidence type="ECO:0000256" key="3">
    <source>
        <dbReference type="ARBA" id="ARBA00023125"/>
    </source>
</evidence>
<dbReference type="InterPro" id="IPR005119">
    <property type="entry name" value="LysR_subst-bd"/>
</dbReference>
<evidence type="ECO:0000259" key="5">
    <source>
        <dbReference type="PROSITE" id="PS50931"/>
    </source>
</evidence>
<evidence type="ECO:0000313" key="6">
    <source>
        <dbReference type="EMBL" id="MEJ8810972.1"/>
    </source>
</evidence>
<dbReference type="Pfam" id="PF03466">
    <property type="entry name" value="LysR_substrate"/>
    <property type="match status" value="1"/>
</dbReference>
<keyword evidence="4" id="KW-0804">Transcription</keyword>
<evidence type="ECO:0000256" key="1">
    <source>
        <dbReference type="ARBA" id="ARBA00009437"/>
    </source>
</evidence>
<reference evidence="6 7" key="1">
    <citation type="submission" date="2024-03" db="EMBL/GenBank/DDBJ databases">
        <title>Novel species of the genus Variovorax.</title>
        <authorList>
            <person name="Liu Q."/>
            <person name="Xin Y.-H."/>
        </authorList>
    </citation>
    <scope>NUCLEOTIDE SEQUENCE [LARGE SCALE GENOMIC DNA]</scope>
    <source>
        <strain evidence="6 7">KACC 18899</strain>
    </source>
</reference>
<protein>
    <submittedName>
        <fullName evidence="6">LysR family transcriptional regulator</fullName>
    </submittedName>
</protein>
<keyword evidence="3" id="KW-0238">DNA-binding</keyword>
<dbReference type="SUPFAM" id="SSF46785">
    <property type="entry name" value="Winged helix' DNA-binding domain"/>
    <property type="match status" value="1"/>
</dbReference>
<name>A0ABU8VBE0_9BURK</name>
<keyword evidence="2" id="KW-0805">Transcription regulation</keyword>
<dbReference type="SUPFAM" id="SSF53850">
    <property type="entry name" value="Periplasmic binding protein-like II"/>
    <property type="match status" value="1"/>
</dbReference>
<comment type="similarity">
    <text evidence="1">Belongs to the LysR transcriptional regulatory family.</text>
</comment>
<dbReference type="Proteomes" id="UP001365846">
    <property type="component" value="Unassembled WGS sequence"/>
</dbReference>
<keyword evidence="7" id="KW-1185">Reference proteome</keyword>
<dbReference type="InterPro" id="IPR000847">
    <property type="entry name" value="LysR_HTH_N"/>
</dbReference>
<dbReference type="CDD" id="cd08421">
    <property type="entry name" value="PBP2_LTTR_like_1"/>
    <property type="match status" value="1"/>
</dbReference>
<evidence type="ECO:0000256" key="2">
    <source>
        <dbReference type="ARBA" id="ARBA00023015"/>
    </source>
</evidence>
<dbReference type="RefSeq" id="WP_340356291.1">
    <property type="nucleotide sequence ID" value="NZ_JBBKZU010000003.1"/>
</dbReference>
<dbReference type="InterPro" id="IPR036388">
    <property type="entry name" value="WH-like_DNA-bd_sf"/>
</dbReference>
<dbReference type="Gene3D" id="1.10.10.10">
    <property type="entry name" value="Winged helix-like DNA-binding domain superfamily/Winged helix DNA-binding domain"/>
    <property type="match status" value="1"/>
</dbReference>
<organism evidence="6 7">
    <name type="scientific">Variovorax ureilyticus</name>
    <dbReference type="NCBI Taxonomy" id="1836198"/>
    <lineage>
        <taxon>Bacteria</taxon>
        <taxon>Pseudomonadati</taxon>
        <taxon>Pseudomonadota</taxon>
        <taxon>Betaproteobacteria</taxon>
        <taxon>Burkholderiales</taxon>
        <taxon>Comamonadaceae</taxon>
        <taxon>Variovorax</taxon>
    </lineage>
</organism>
<accession>A0ABU8VBE0</accession>
<dbReference type="InterPro" id="IPR036390">
    <property type="entry name" value="WH_DNA-bd_sf"/>
</dbReference>
<gene>
    <name evidence="6" type="ORF">WKW77_07810</name>
</gene>
<dbReference type="PROSITE" id="PS50931">
    <property type="entry name" value="HTH_LYSR"/>
    <property type="match status" value="1"/>
</dbReference>
<evidence type="ECO:0000313" key="7">
    <source>
        <dbReference type="Proteomes" id="UP001365846"/>
    </source>
</evidence>
<sequence length="297" mass="32171">MSADLRSLRLFVAVAEHGSISEGAKRCHIALAAASKRMSDLEARARLPLLVRHARGVALTSAGHGFLLHARAVLSAMDRLDAELDDFQHGVTGVVSITANASAIAQFLPDQIGSFLKLHPVLKIDLQERASTEVVKAVSAGLADIGVIEGHTPAQGLECLPYRSDELAVVVGRDHPLARRKRIGVPELLGHDHIVVREGTALHRVLLAAAQEAQTPLKVRMQVGSFDMVCRMVEQGVGIGVLPFAAILPQLQVLRLRCLRLDAPWAARRHLLCVRREQDLTAAARSVLEHLQRPDSA</sequence>
<dbReference type="PANTHER" id="PTHR30419">
    <property type="entry name" value="HTH-TYPE TRANSCRIPTIONAL REGULATOR YBHD"/>
    <property type="match status" value="1"/>
</dbReference>
<dbReference type="InterPro" id="IPR050950">
    <property type="entry name" value="HTH-type_LysR_regulators"/>
</dbReference>
<feature type="domain" description="HTH lysR-type" evidence="5">
    <location>
        <begin position="1"/>
        <end position="60"/>
    </location>
</feature>
<evidence type="ECO:0000256" key="4">
    <source>
        <dbReference type="ARBA" id="ARBA00023163"/>
    </source>
</evidence>
<dbReference type="Pfam" id="PF00126">
    <property type="entry name" value="HTH_1"/>
    <property type="match status" value="1"/>
</dbReference>
<comment type="caution">
    <text evidence="6">The sequence shown here is derived from an EMBL/GenBank/DDBJ whole genome shotgun (WGS) entry which is preliminary data.</text>
</comment>
<proteinExistence type="inferred from homology"/>
<dbReference type="PANTHER" id="PTHR30419:SF2">
    <property type="entry name" value="LYSR FAMILY TRANSCRIPTIONAL REGULATOR"/>
    <property type="match status" value="1"/>
</dbReference>